<reference evidence="2" key="2">
    <citation type="submission" date="2021-08" db="EMBL/GenBank/DDBJ databases">
        <authorList>
            <person name="Tani A."/>
            <person name="Ola A."/>
            <person name="Ogura Y."/>
            <person name="Katsura K."/>
            <person name="Hayashi T."/>
        </authorList>
    </citation>
    <scope>NUCLEOTIDE SEQUENCE</scope>
    <source>
        <strain evidence="2">NBRC 103626</strain>
    </source>
</reference>
<gene>
    <name evidence="2" type="ORF">NBEOAGPD_5166</name>
</gene>
<reference evidence="2" key="1">
    <citation type="journal article" date="2016" name="Front. Microbiol.">
        <title>Genome Sequence of the Piezophilic, Mesophilic Sulfate-Reducing Bacterium Desulfovibrio indicus J2T.</title>
        <authorList>
            <person name="Cao J."/>
            <person name="Maignien L."/>
            <person name="Shao Z."/>
            <person name="Alain K."/>
            <person name="Jebbar M."/>
        </authorList>
    </citation>
    <scope>NUCLEOTIDE SEQUENCE</scope>
    <source>
        <strain evidence="2">NBRC 103626</strain>
    </source>
</reference>
<feature type="signal peptide" evidence="1">
    <location>
        <begin position="1"/>
        <end position="23"/>
    </location>
</feature>
<organism evidence="2 3">
    <name type="scientific">Methylobacterium gregans</name>
    <dbReference type="NCBI Taxonomy" id="374424"/>
    <lineage>
        <taxon>Bacteria</taxon>
        <taxon>Pseudomonadati</taxon>
        <taxon>Pseudomonadota</taxon>
        <taxon>Alphaproteobacteria</taxon>
        <taxon>Hyphomicrobiales</taxon>
        <taxon>Methylobacteriaceae</taxon>
        <taxon>Methylobacterium</taxon>
    </lineage>
</organism>
<keyword evidence="3" id="KW-1185">Reference proteome</keyword>
<feature type="chain" id="PRO_5041459425" evidence="1">
    <location>
        <begin position="24"/>
        <end position="78"/>
    </location>
</feature>
<evidence type="ECO:0000256" key="1">
    <source>
        <dbReference type="SAM" id="SignalP"/>
    </source>
</evidence>
<dbReference type="EMBL" id="BPQM01000173">
    <property type="protein sequence ID" value="GJD81910.1"/>
    <property type="molecule type" value="Genomic_DNA"/>
</dbReference>
<evidence type="ECO:0000313" key="2">
    <source>
        <dbReference type="EMBL" id="GJD81910.1"/>
    </source>
</evidence>
<dbReference type="AlphaFoldDB" id="A0AA37HU66"/>
<comment type="caution">
    <text evidence="2">The sequence shown here is derived from an EMBL/GenBank/DDBJ whole genome shotgun (WGS) entry which is preliminary data.</text>
</comment>
<dbReference type="RefSeq" id="WP_238307128.1">
    <property type="nucleotide sequence ID" value="NZ_BPQM01000173.1"/>
</dbReference>
<proteinExistence type="predicted"/>
<evidence type="ECO:0000313" key="3">
    <source>
        <dbReference type="Proteomes" id="UP001055108"/>
    </source>
</evidence>
<keyword evidence="1" id="KW-0732">Signal</keyword>
<sequence>MRTIQRLALAVLASAAAAGSAMAEDRIDLTPPLYREQARVTAAVRPASELTTTPNLTIAAPTAPTAPRIVAEAGTLTR</sequence>
<name>A0AA37HU66_9HYPH</name>
<protein>
    <submittedName>
        <fullName evidence="2">Uncharacterized protein</fullName>
    </submittedName>
</protein>
<dbReference type="Proteomes" id="UP001055108">
    <property type="component" value="Unassembled WGS sequence"/>
</dbReference>
<accession>A0AA37HU66</accession>